<comment type="caution">
    <text evidence="1">The sequence shown here is derived from an EMBL/GenBank/DDBJ whole genome shotgun (WGS) entry which is preliminary data.</text>
</comment>
<dbReference type="PANTHER" id="PTHR34776">
    <property type="entry name" value="F17F16.3 PROTEIN"/>
    <property type="match status" value="1"/>
</dbReference>
<name>A0ABU8B5N7_9BRAD</name>
<evidence type="ECO:0000313" key="1">
    <source>
        <dbReference type="EMBL" id="MEH2553856.1"/>
    </source>
</evidence>
<accession>A0ABU8B5N7</accession>
<dbReference type="EMBL" id="JAZHRV010000001">
    <property type="protein sequence ID" value="MEH2553856.1"/>
    <property type="molecule type" value="Genomic_DNA"/>
</dbReference>
<dbReference type="PANTHER" id="PTHR34776:SF1">
    <property type="entry name" value="F17F16.3 PROTEIN"/>
    <property type="match status" value="1"/>
</dbReference>
<dbReference type="RefSeq" id="WP_334478426.1">
    <property type="nucleotide sequence ID" value="NZ_JAZHRV010000001.1"/>
</dbReference>
<organism evidence="1 2">
    <name type="scientific">Bradyrhizobium algeriense</name>
    <dbReference type="NCBI Taxonomy" id="634784"/>
    <lineage>
        <taxon>Bacteria</taxon>
        <taxon>Pseudomonadati</taxon>
        <taxon>Pseudomonadota</taxon>
        <taxon>Alphaproteobacteria</taxon>
        <taxon>Hyphomicrobiales</taxon>
        <taxon>Nitrobacteraceae</taxon>
        <taxon>Bradyrhizobium</taxon>
    </lineage>
</organism>
<evidence type="ECO:0000313" key="2">
    <source>
        <dbReference type="Proteomes" id="UP001364224"/>
    </source>
</evidence>
<proteinExistence type="predicted"/>
<protein>
    <submittedName>
        <fullName evidence="1">Uncharacterized protein</fullName>
    </submittedName>
</protein>
<sequence length="99" mass="11633">MATSRAPRHETLERGDIFFLYRPAVGEENPTSLVDMQRFFIVLKPQGETRFRLLIVGRKRLPKAAEHERFWGFVDHVTDSADALERRLRESEYQTQTRG</sequence>
<dbReference type="Proteomes" id="UP001364224">
    <property type="component" value="Unassembled WGS sequence"/>
</dbReference>
<gene>
    <name evidence="1" type="ORF">V1286_001385</name>
</gene>
<reference evidence="1 2" key="1">
    <citation type="submission" date="2024-02" db="EMBL/GenBank/DDBJ databases">
        <title>Adaptive strategies in a cosmopolitan and abundant soil bacterium.</title>
        <authorList>
            <person name="Carini P."/>
        </authorList>
    </citation>
    <scope>NUCLEOTIDE SEQUENCE [LARGE SCALE GENOMIC DNA]</scope>
    <source>
        <strain evidence="1 2">AZCC 1608</strain>
    </source>
</reference>
<keyword evidence="2" id="KW-1185">Reference proteome</keyword>